<dbReference type="PANTHER" id="PTHR43630:SF2">
    <property type="entry name" value="GLYCOSYLTRANSFERASE"/>
    <property type="match status" value="1"/>
</dbReference>
<sequence length="321" mass="36691">MRATCNVVVVILTKDESVHIARAIGSVRQIRLDIDVVVVDSGSTDGTVEIAKGLGARVLHRQFDSHARQFNWALSELASAEADWIMRLDADEVISTSLADEISRELPHLPEDVSAIYLNRRHIFWRTWIRHGGRWPLWLCRVWRPGSAHVEDRLMDEHVIVDVGRSIRFEGSFDDVNLKPFSDFVRKHNSYSDREAVDALSVWLGSRTIARNESEKLGRQARVKRLLKLHLYQRLPLFTGPFVYYTLRMCAQGGILDGRAGVVYHFMQGLWYRLLVDVKSRELRTLIKDLANREHIVQVVADYSNLDAALVAEILFPAARA</sequence>
<evidence type="ECO:0000313" key="3">
    <source>
        <dbReference type="Proteomes" id="UP000295344"/>
    </source>
</evidence>
<evidence type="ECO:0000313" key="2">
    <source>
        <dbReference type="EMBL" id="TDS74912.1"/>
    </source>
</evidence>
<keyword evidence="3" id="KW-1185">Reference proteome</keyword>
<dbReference type="Pfam" id="PF00535">
    <property type="entry name" value="Glycos_transf_2"/>
    <property type="match status" value="1"/>
</dbReference>
<proteinExistence type="predicted"/>
<dbReference type="Gene3D" id="3.90.550.10">
    <property type="entry name" value="Spore Coat Polysaccharide Biosynthesis Protein SpsA, Chain A"/>
    <property type="match status" value="1"/>
</dbReference>
<dbReference type="PANTHER" id="PTHR43630">
    <property type="entry name" value="POLY-BETA-1,6-N-ACETYL-D-GLUCOSAMINE SYNTHASE"/>
    <property type="match status" value="1"/>
</dbReference>
<dbReference type="GO" id="GO:0016740">
    <property type="term" value="F:transferase activity"/>
    <property type="evidence" value="ECO:0007669"/>
    <property type="project" value="UniProtKB-KW"/>
</dbReference>
<dbReference type="EMBL" id="SOAM01000004">
    <property type="protein sequence ID" value="TDS74912.1"/>
    <property type="molecule type" value="Genomic_DNA"/>
</dbReference>
<dbReference type="OrthoDB" id="9815923at2"/>
<dbReference type="InterPro" id="IPR029044">
    <property type="entry name" value="Nucleotide-diphossugar_trans"/>
</dbReference>
<name>A0A4R7FIW9_9MICO</name>
<gene>
    <name evidence="2" type="ORF">CLV52_3434</name>
</gene>
<keyword evidence="2" id="KW-0808">Transferase</keyword>
<dbReference type="InterPro" id="IPR001173">
    <property type="entry name" value="Glyco_trans_2-like"/>
</dbReference>
<organism evidence="2 3">
    <name type="scientific">Amnibacterium kyonggiense</name>
    <dbReference type="NCBI Taxonomy" id="595671"/>
    <lineage>
        <taxon>Bacteria</taxon>
        <taxon>Bacillati</taxon>
        <taxon>Actinomycetota</taxon>
        <taxon>Actinomycetes</taxon>
        <taxon>Micrococcales</taxon>
        <taxon>Microbacteriaceae</taxon>
        <taxon>Amnibacterium</taxon>
    </lineage>
</organism>
<accession>A0A4R7FIW9</accession>
<dbReference type="CDD" id="cd02511">
    <property type="entry name" value="Beta4Glucosyltransferase"/>
    <property type="match status" value="1"/>
</dbReference>
<feature type="domain" description="Glycosyltransferase 2-like" evidence="1">
    <location>
        <begin position="9"/>
        <end position="138"/>
    </location>
</feature>
<dbReference type="AlphaFoldDB" id="A0A4R7FIW9"/>
<reference evidence="2 3" key="1">
    <citation type="submission" date="2019-03" db="EMBL/GenBank/DDBJ databases">
        <title>Genomic Encyclopedia of Archaeal and Bacterial Type Strains, Phase II (KMG-II): from individual species to whole genera.</title>
        <authorList>
            <person name="Goeker M."/>
        </authorList>
    </citation>
    <scope>NUCLEOTIDE SEQUENCE [LARGE SCALE GENOMIC DNA]</scope>
    <source>
        <strain evidence="2 3">DSM 24782</strain>
    </source>
</reference>
<comment type="caution">
    <text evidence="2">The sequence shown here is derived from an EMBL/GenBank/DDBJ whole genome shotgun (WGS) entry which is preliminary data.</text>
</comment>
<dbReference type="SUPFAM" id="SSF53448">
    <property type="entry name" value="Nucleotide-diphospho-sugar transferases"/>
    <property type="match status" value="1"/>
</dbReference>
<dbReference type="Proteomes" id="UP000295344">
    <property type="component" value="Unassembled WGS sequence"/>
</dbReference>
<evidence type="ECO:0000259" key="1">
    <source>
        <dbReference type="Pfam" id="PF00535"/>
    </source>
</evidence>
<protein>
    <submittedName>
        <fullName evidence="2">Glycosyl transferase family 2</fullName>
    </submittedName>
</protein>